<dbReference type="Gene3D" id="1.10.10.10">
    <property type="entry name" value="Winged helix-like DNA-binding domain superfamily/Winged helix DNA-binding domain"/>
    <property type="match status" value="1"/>
</dbReference>
<dbReference type="Proteomes" id="UP000654075">
    <property type="component" value="Unassembled WGS sequence"/>
</dbReference>
<dbReference type="EMBL" id="CAJNNW010033583">
    <property type="protein sequence ID" value="CAE8719589.1"/>
    <property type="molecule type" value="Genomic_DNA"/>
</dbReference>
<dbReference type="InterPro" id="IPR006630">
    <property type="entry name" value="La_HTH"/>
</dbReference>
<sequence>YVPLITLGGFQRVRQMAPLHLGGGLGIIGLICQALTMSQFLELDSTGTKVRRRSGWEHFVLRTAGE</sequence>
<keyword evidence="7" id="KW-1185">Reference proteome</keyword>
<evidence type="ECO:0000313" key="4">
    <source>
        <dbReference type="EMBL" id="CAE8595838.1"/>
    </source>
</evidence>
<evidence type="ECO:0000313" key="6">
    <source>
        <dbReference type="Proteomes" id="UP000626109"/>
    </source>
</evidence>
<dbReference type="OrthoDB" id="439993at2759"/>
<gene>
    <name evidence="4" type="ORF">PGLA1383_LOCUS14330</name>
    <name evidence="5" type="ORF">PGLA2088_LOCUS40759</name>
</gene>
<dbReference type="EMBL" id="CAJNNV010008157">
    <property type="protein sequence ID" value="CAE8595838.1"/>
    <property type="molecule type" value="Genomic_DNA"/>
</dbReference>
<proteinExistence type="predicted"/>
<evidence type="ECO:0000313" key="7">
    <source>
        <dbReference type="Proteomes" id="UP000654075"/>
    </source>
</evidence>
<evidence type="ECO:0000256" key="2">
    <source>
        <dbReference type="PROSITE-ProRule" id="PRU00332"/>
    </source>
</evidence>
<dbReference type="GO" id="GO:0003723">
    <property type="term" value="F:RNA binding"/>
    <property type="evidence" value="ECO:0007669"/>
    <property type="project" value="UniProtKB-UniRule"/>
</dbReference>
<dbReference type="PROSITE" id="PS50961">
    <property type="entry name" value="HTH_LA"/>
    <property type="match status" value="1"/>
</dbReference>
<protein>
    <recommendedName>
        <fullName evidence="3">HTH La-type RNA-binding domain-containing protein</fullName>
    </recommendedName>
</protein>
<feature type="domain" description="HTH La-type RNA-binding" evidence="3">
    <location>
        <begin position="1"/>
        <end position="63"/>
    </location>
</feature>
<comment type="caution">
    <text evidence="5">The sequence shown here is derived from an EMBL/GenBank/DDBJ whole genome shotgun (WGS) entry which is preliminary data.</text>
</comment>
<evidence type="ECO:0000313" key="5">
    <source>
        <dbReference type="EMBL" id="CAE8719589.1"/>
    </source>
</evidence>
<keyword evidence="1 2" id="KW-0694">RNA-binding</keyword>
<dbReference type="Proteomes" id="UP000626109">
    <property type="component" value="Unassembled WGS sequence"/>
</dbReference>
<evidence type="ECO:0000259" key="3">
    <source>
        <dbReference type="PROSITE" id="PS50961"/>
    </source>
</evidence>
<dbReference type="InterPro" id="IPR036388">
    <property type="entry name" value="WH-like_DNA-bd_sf"/>
</dbReference>
<reference evidence="5" key="1">
    <citation type="submission" date="2021-02" db="EMBL/GenBank/DDBJ databases">
        <authorList>
            <person name="Dougan E. K."/>
            <person name="Rhodes N."/>
            <person name="Thang M."/>
            <person name="Chan C."/>
        </authorList>
    </citation>
    <scope>NUCLEOTIDE SEQUENCE</scope>
</reference>
<organism evidence="5 6">
    <name type="scientific">Polarella glacialis</name>
    <name type="common">Dinoflagellate</name>
    <dbReference type="NCBI Taxonomy" id="89957"/>
    <lineage>
        <taxon>Eukaryota</taxon>
        <taxon>Sar</taxon>
        <taxon>Alveolata</taxon>
        <taxon>Dinophyceae</taxon>
        <taxon>Suessiales</taxon>
        <taxon>Suessiaceae</taxon>
        <taxon>Polarella</taxon>
    </lineage>
</organism>
<accession>A0A813L9G0</accession>
<name>A0A813L9G0_POLGL</name>
<dbReference type="AlphaFoldDB" id="A0A813L9G0"/>
<evidence type="ECO:0000256" key="1">
    <source>
        <dbReference type="ARBA" id="ARBA00022884"/>
    </source>
</evidence>
<feature type="non-terminal residue" evidence="5">
    <location>
        <position position="1"/>
    </location>
</feature>